<evidence type="ECO:0000256" key="6">
    <source>
        <dbReference type="ARBA" id="ARBA00051142"/>
    </source>
</evidence>
<evidence type="ECO:0000256" key="4">
    <source>
        <dbReference type="ARBA" id="ARBA00022801"/>
    </source>
</evidence>
<comment type="caution">
    <text evidence="10">The sequence shown here is derived from an EMBL/GenBank/DDBJ whole genome shotgun (WGS) entry which is preliminary data.</text>
</comment>
<comment type="similarity">
    <text evidence="1">Belongs to the LovG family.</text>
</comment>
<dbReference type="SUPFAM" id="SSF53474">
    <property type="entry name" value="alpha/beta-Hydrolases"/>
    <property type="match status" value="1"/>
</dbReference>
<evidence type="ECO:0000256" key="1">
    <source>
        <dbReference type="ARBA" id="ARBA00005863"/>
    </source>
</evidence>
<name>A0A8J6FEE2_ELECQ</name>
<reference evidence="10" key="1">
    <citation type="thesis" date="2020" institute="ProQuest LLC" country="789 East Eisenhower Parkway, Ann Arbor, MI, USA">
        <title>Comparative Genomics and Chromosome Evolution.</title>
        <authorList>
            <person name="Mudd A.B."/>
        </authorList>
    </citation>
    <scope>NUCLEOTIDE SEQUENCE</scope>
    <source>
        <strain evidence="10">HN-11 Male</strain>
        <tissue evidence="10">Kidney and liver</tissue>
    </source>
</reference>
<evidence type="ECO:0000256" key="8">
    <source>
        <dbReference type="ARBA" id="ARBA00093679"/>
    </source>
</evidence>
<dbReference type="AlphaFoldDB" id="A0A8J6FEE2"/>
<evidence type="ECO:0000313" key="10">
    <source>
        <dbReference type="EMBL" id="KAG9485836.1"/>
    </source>
</evidence>
<evidence type="ECO:0000256" key="7">
    <source>
        <dbReference type="ARBA" id="ARBA00093420"/>
    </source>
</evidence>
<dbReference type="EMBL" id="WNTK01000004">
    <property type="protein sequence ID" value="KAG9485836.1"/>
    <property type="molecule type" value="Genomic_DNA"/>
</dbReference>
<gene>
    <name evidence="10" type="ORF">GDO78_008749</name>
</gene>
<protein>
    <recommendedName>
        <fullName evidence="2">Esterase OVCA2</fullName>
        <ecNumber evidence="5">3.1.1.1</ecNumber>
    </recommendedName>
    <alternativeName>
        <fullName evidence="8">OVCA2 serine hydrolase domain-containing protein</fullName>
    </alternativeName>
</protein>
<dbReference type="GO" id="GO:0032526">
    <property type="term" value="P:response to retinoic acid"/>
    <property type="evidence" value="ECO:0007669"/>
    <property type="project" value="TreeGrafter"/>
</dbReference>
<proteinExistence type="inferred from homology"/>
<dbReference type="PANTHER" id="PTHR48070:SF6">
    <property type="entry name" value="ESTERASE OVCA2"/>
    <property type="match status" value="1"/>
</dbReference>
<keyword evidence="11" id="KW-1185">Reference proteome</keyword>
<comment type="function">
    <text evidence="7">Exhibits ester hydrolase activity with a strong preference for long-chain alkyl ester substrates and high selectivity against a variety of short, branched, and substituted esters. Is able to hydrolyze ester bonds within a wide range of p-nitrophenyl derivatives (C2-C14) in vitro, with a strong preference toward substrates of &gt;8 carbons.</text>
</comment>
<dbReference type="GO" id="GO:0005737">
    <property type="term" value="C:cytoplasm"/>
    <property type="evidence" value="ECO:0007669"/>
    <property type="project" value="TreeGrafter"/>
</dbReference>
<accession>A0A8J6FEE2</accession>
<evidence type="ECO:0000256" key="2">
    <source>
        <dbReference type="ARBA" id="ARBA00021974"/>
    </source>
</evidence>
<organism evidence="10 11">
    <name type="scientific">Eleutherodactylus coqui</name>
    <name type="common">Puerto Rican coqui</name>
    <dbReference type="NCBI Taxonomy" id="57060"/>
    <lineage>
        <taxon>Eukaryota</taxon>
        <taxon>Metazoa</taxon>
        <taxon>Chordata</taxon>
        <taxon>Craniata</taxon>
        <taxon>Vertebrata</taxon>
        <taxon>Euteleostomi</taxon>
        <taxon>Amphibia</taxon>
        <taxon>Batrachia</taxon>
        <taxon>Anura</taxon>
        <taxon>Neobatrachia</taxon>
        <taxon>Hyloidea</taxon>
        <taxon>Eleutherodactylidae</taxon>
        <taxon>Eleutherodactylinae</taxon>
        <taxon>Eleutherodactylus</taxon>
        <taxon>Eleutherodactylus</taxon>
    </lineage>
</organism>
<feature type="domain" description="Serine hydrolase" evidence="9">
    <location>
        <begin position="10"/>
        <end position="207"/>
    </location>
</feature>
<keyword evidence="3" id="KW-0719">Serine esterase</keyword>
<dbReference type="InterPro" id="IPR029058">
    <property type="entry name" value="AB_hydrolase_fold"/>
</dbReference>
<dbReference type="Proteomes" id="UP000770717">
    <property type="component" value="Unassembled WGS sequence"/>
</dbReference>
<dbReference type="GO" id="GO:0005634">
    <property type="term" value="C:nucleus"/>
    <property type="evidence" value="ECO:0007669"/>
    <property type="project" value="TreeGrafter"/>
</dbReference>
<dbReference type="Pfam" id="PF03959">
    <property type="entry name" value="FSH1"/>
    <property type="match status" value="1"/>
</dbReference>
<evidence type="ECO:0000259" key="9">
    <source>
        <dbReference type="Pfam" id="PF03959"/>
    </source>
</evidence>
<keyword evidence="4" id="KW-0378">Hydrolase</keyword>
<dbReference type="FunFam" id="3.40.50.1820:FF:000073">
    <property type="entry name" value="esterase OVCA2 isoform X6"/>
    <property type="match status" value="1"/>
</dbReference>
<evidence type="ECO:0000256" key="5">
    <source>
        <dbReference type="ARBA" id="ARBA00039155"/>
    </source>
</evidence>
<dbReference type="OrthoDB" id="414698at2759"/>
<dbReference type="Gene3D" id="3.40.50.1820">
    <property type="entry name" value="alpha/beta hydrolase"/>
    <property type="match status" value="1"/>
</dbReference>
<comment type="catalytic activity">
    <reaction evidence="6">
        <text>a carboxylic ester + H2O = an alcohol + a carboxylate + H(+)</text>
        <dbReference type="Rhea" id="RHEA:21164"/>
        <dbReference type="ChEBI" id="CHEBI:15377"/>
        <dbReference type="ChEBI" id="CHEBI:15378"/>
        <dbReference type="ChEBI" id="CHEBI:29067"/>
        <dbReference type="ChEBI" id="CHEBI:30879"/>
        <dbReference type="ChEBI" id="CHEBI:33308"/>
        <dbReference type="EC" id="3.1.1.1"/>
    </reaction>
</comment>
<dbReference type="PANTHER" id="PTHR48070">
    <property type="entry name" value="ESTERASE OVCA2"/>
    <property type="match status" value="1"/>
</dbReference>
<evidence type="ECO:0000313" key="11">
    <source>
        <dbReference type="Proteomes" id="UP000770717"/>
    </source>
</evidence>
<dbReference type="EC" id="3.1.1.1" evidence="5"/>
<dbReference type="GO" id="GO:0106435">
    <property type="term" value="F:carboxylesterase activity"/>
    <property type="evidence" value="ECO:0007669"/>
    <property type="project" value="UniProtKB-EC"/>
</dbReference>
<sequence length="226" mass="24623">MAAAGSPRVLRLLALHGYRQDESSFRERTGSLRKNLRKRAELVVISAPLSVPEPEEGGGGDGQREDPRGWWFSDREKSSFNAMDETASCAGLEESLDAVAKAFSELGPFDGLLGFSQGAAFVAMLCSLKQQGDPRFQFDFAILVAGFKSRASEHVDFYKEPIAVPSLHVFGDTDRVIPGVMSQELAGSFVNPVLLTHSGGHYIPVCSAEKKVYFPFLDSFRKSGDA</sequence>
<dbReference type="InterPro" id="IPR005645">
    <property type="entry name" value="FSH-like_dom"/>
</dbReference>
<dbReference type="InterPro" id="IPR050593">
    <property type="entry name" value="LovG"/>
</dbReference>
<evidence type="ECO:0000256" key="3">
    <source>
        <dbReference type="ARBA" id="ARBA00022487"/>
    </source>
</evidence>